<accession>T1QE54</accession>
<geneLocation type="mitochondrion" evidence="1"/>
<name>T1QE54_9EUKA</name>
<keyword evidence="1" id="KW-0496">Mitochondrion</keyword>
<organism evidence="1">
    <name type="scientific">Phalansterium sp. PJK-2012</name>
    <dbReference type="NCBI Taxonomy" id="1267188"/>
    <lineage>
        <taxon>Eukaryota</taxon>
        <taxon>Amoebozoa</taxon>
        <taxon>Evosea</taxon>
        <taxon>Variosea</taxon>
        <taxon>Phalansterium</taxon>
    </lineage>
</organism>
<dbReference type="AlphaFoldDB" id="T1QE54"/>
<evidence type="ECO:0000313" key="1">
    <source>
        <dbReference type="EMBL" id="AFZ64052.1"/>
    </source>
</evidence>
<proteinExistence type="predicted"/>
<sequence length="234" mass="26417">MKYTLDSMSWHDLRLTGKYVSIATNLSGRPVHMSTNVGYAVTGPTNGMFMIVDKQLCYPLSINSPNGSKMLDAIRMRLLNSGGSLVYPGSDGSHVELIPNTNLGMIFTMKMVGINRRGVQEKYYFDPCVSNNLIPFSQLSKRTFMLNAEVYACPFGNDKAIVLAQHKVKIDGVANPENYGFSVWKCKIDIAKNYIYNFSRAQPVFKIEKLLKDKFGQNFQSDFDFKDVEDLFLN</sequence>
<dbReference type="EMBL" id="KC121006">
    <property type="protein sequence ID" value="AFZ64052.1"/>
    <property type="molecule type" value="Genomic_DNA"/>
</dbReference>
<reference evidence="1" key="1">
    <citation type="journal article" date="2013" name="Protist Genomics">
        <title>The complete mitochondrial genome from an unidentified Phalansterium species.</title>
        <authorList>
            <person name="Pombert J.-F."/>
            <person name="Smirnov A."/>
            <person name="James E.R."/>
            <person name="Janouskovec J."/>
            <person name="Gray M.W."/>
            <person name="Keeling P.J."/>
        </authorList>
    </citation>
    <scope>NUCLEOTIDE SEQUENCE</scope>
    <source>
        <strain evidence="1">UTEX1284</strain>
    </source>
</reference>
<gene>
    <name evidence="1" type="primary">orf234</name>
</gene>
<protein>
    <submittedName>
        <fullName evidence="1">Uncharacterized protein</fullName>
    </submittedName>
</protein>